<gene>
    <name evidence="1" type="ORF">Syun_014626</name>
</gene>
<organism evidence="1 2">
    <name type="scientific">Stephania yunnanensis</name>
    <dbReference type="NCBI Taxonomy" id="152371"/>
    <lineage>
        <taxon>Eukaryota</taxon>
        <taxon>Viridiplantae</taxon>
        <taxon>Streptophyta</taxon>
        <taxon>Embryophyta</taxon>
        <taxon>Tracheophyta</taxon>
        <taxon>Spermatophyta</taxon>
        <taxon>Magnoliopsida</taxon>
        <taxon>Ranunculales</taxon>
        <taxon>Menispermaceae</taxon>
        <taxon>Menispermoideae</taxon>
        <taxon>Cissampelideae</taxon>
        <taxon>Stephania</taxon>
    </lineage>
</organism>
<evidence type="ECO:0000313" key="2">
    <source>
        <dbReference type="Proteomes" id="UP001420932"/>
    </source>
</evidence>
<name>A0AAP0PC43_9MAGN</name>
<accession>A0AAP0PC43</accession>
<sequence length="194" mass="21084">MLPHSRHRFASHSAHLPPSASHAQLALTPLTVTTLTHRLHRHRTPLLCLSATPYARTATASTLTLSLSPAAPRLLLLALSPDFAAAAFSCLPEFFAFLARSRASPASPLMRLSRFAMRSRPLATGHALTATHARQLRFTGDAHAPSPRAHASRLTTDPRLSRSLLSESLVPHSISTFHIPLHSQLPFKPISCII</sequence>
<keyword evidence="2" id="KW-1185">Reference proteome</keyword>
<proteinExistence type="predicted"/>
<comment type="caution">
    <text evidence="1">The sequence shown here is derived from an EMBL/GenBank/DDBJ whole genome shotgun (WGS) entry which is preliminary data.</text>
</comment>
<dbReference type="EMBL" id="JBBNAF010000006">
    <property type="protein sequence ID" value="KAK9135296.1"/>
    <property type="molecule type" value="Genomic_DNA"/>
</dbReference>
<evidence type="ECO:0000313" key="1">
    <source>
        <dbReference type="EMBL" id="KAK9135296.1"/>
    </source>
</evidence>
<dbReference type="AlphaFoldDB" id="A0AAP0PC43"/>
<dbReference type="Proteomes" id="UP001420932">
    <property type="component" value="Unassembled WGS sequence"/>
</dbReference>
<reference evidence="1 2" key="1">
    <citation type="submission" date="2024-01" db="EMBL/GenBank/DDBJ databases">
        <title>Genome assemblies of Stephania.</title>
        <authorList>
            <person name="Yang L."/>
        </authorList>
    </citation>
    <scope>NUCLEOTIDE SEQUENCE [LARGE SCALE GENOMIC DNA]</scope>
    <source>
        <strain evidence="1">YNDBR</strain>
        <tissue evidence="1">Leaf</tissue>
    </source>
</reference>
<protein>
    <submittedName>
        <fullName evidence="1">Uncharacterized protein</fullName>
    </submittedName>
</protein>